<accession>A0A1W1DIT3</accession>
<reference evidence="2" key="1">
    <citation type="submission" date="2016-10" db="EMBL/GenBank/DDBJ databases">
        <authorList>
            <person name="de Groot N.N."/>
        </authorList>
    </citation>
    <scope>NUCLEOTIDE SEQUENCE</scope>
</reference>
<dbReference type="AlphaFoldDB" id="A0A1W1DIT3"/>
<organism evidence="2">
    <name type="scientific">hydrothermal vent metagenome</name>
    <dbReference type="NCBI Taxonomy" id="652676"/>
    <lineage>
        <taxon>unclassified sequences</taxon>
        <taxon>metagenomes</taxon>
        <taxon>ecological metagenomes</taxon>
    </lineage>
</organism>
<dbReference type="EMBL" id="FPHT01000164">
    <property type="protein sequence ID" value="SFV81279.1"/>
    <property type="molecule type" value="Genomic_DNA"/>
</dbReference>
<name>A0A1W1DIT3_9ZZZZ</name>
<sequence>MRNMKKILAITLLTSTLSAQALSPNEMLVVVGAVKYYNENCAGLNYSGVKKMNKGLKRFDMDKTPLSILEQNPLAISGYQTAVQFGCIGTKREAHKAGYGQYIN</sequence>
<evidence type="ECO:0000313" key="1">
    <source>
        <dbReference type="EMBL" id="SFV78980.1"/>
    </source>
</evidence>
<proteinExistence type="predicted"/>
<evidence type="ECO:0000313" key="2">
    <source>
        <dbReference type="EMBL" id="SFV81279.1"/>
    </source>
</evidence>
<protein>
    <submittedName>
        <fullName evidence="2">Uncharacterized protein</fullName>
    </submittedName>
</protein>
<gene>
    <name evidence="1" type="ORF">MNB_SUP05-11-578</name>
    <name evidence="2" type="ORF">MNB_SUP05-12-899</name>
</gene>
<dbReference type="EMBL" id="FPHS01000082">
    <property type="protein sequence ID" value="SFV78980.1"/>
    <property type="molecule type" value="Genomic_DNA"/>
</dbReference>